<dbReference type="InterPro" id="IPR014710">
    <property type="entry name" value="RmlC-like_jellyroll"/>
</dbReference>
<dbReference type="InterPro" id="IPR000595">
    <property type="entry name" value="cNMP-bd_dom"/>
</dbReference>
<dbReference type="Pfam" id="PF00027">
    <property type="entry name" value="cNMP_binding"/>
    <property type="match status" value="2"/>
</dbReference>
<name>A0ABY7HJP7_9BACT</name>
<evidence type="ECO:0000313" key="3">
    <source>
        <dbReference type="EMBL" id="WAS99275.1"/>
    </source>
</evidence>
<dbReference type="SMART" id="SM00100">
    <property type="entry name" value="cNMP"/>
    <property type="match status" value="2"/>
</dbReference>
<evidence type="ECO:0000313" key="4">
    <source>
        <dbReference type="Proteomes" id="UP001164459"/>
    </source>
</evidence>
<evidence type="ECO:0000259" key="2">
    <source>
        <dbReference type="PROSITE" id="PS50042"/>
    </source>
</evidence>
<evidence type="ECO:0000256" key="1">
    <source>
        <dbReference type="SAM" id="MobiDB-lite"/>
    </source>
</evidence>
<protein>
    <submittedName>
        <fullName evidence="3">Cyclic nucleotide-binding domain-containing protein</fullName>
    </submittedName>
</protein>
<dbReference type="InterPro" id="IPR018490">
    <property type="entry name" value="cNMP-bd_dom_sf"/>
</dbReference>
<sequence length="350" mass="37236">MEPLLFALSGVLAEVPEAALRATLPLWSVVQVREQSILWRQGRPADAFALVLAGALDVLVDGTVIGRVEAGDTIGESALYTPEARRFASVRASVRAHALVLSRASIAQLRAHESPVHDALLRRAIAAATHRSQVFDRVLAQLQVGKFAAPSSASSGIFRRLWRRVARTTPNPADCPPLTNFLAHHPLLGRASPQVRAAIAETFTPQAFRAGQVLLRQGDADARVLVLAAGQADVLRTVDTRGGTLLLGRLEPGAIVGVDAFAGAARTASIVATTAGWVHAMTREAFERLPPPARTAWLEVTLAGSVRRFEAAAQALQAAIGVFASHQEEAIPPPSMATAPQLAGEPWKHR</sequence>
<dbReference type="RefSeq" id="WP_269041636.1">
    <property type="nucleotide sequence ID" value="NZ_CP114040.1"/>
</dbReference>
<dbReference type="SUPFAM" id="SSF51206">
    <property type="entry name" value="cAMP-binding domain-like"/>
    <property type="match status" value="2"/>
</dbReference>
<feature type="region of interest" description="Disordered" evidence="1">
    <location>
        <begin position="331"/>
        <end position="350"/>
    </location>
</feature>
<dbReference type="CDD" id="cd00038">
    <property type="entry name" value="CAP_ED"/>
    <property type="match status" value="2"/>
</dbReference>
<dbReference type="PANTHER" id="PTHR11635">
    <property type="entry name" value="CAMP-DEPENDENT PROTEIN KINASE REGULATORY CHAIN"/>
    <property type="match status" value="1"/>
</dbReference>
<reference evidence="3" key="1">
    <citation type="submission" date="2022-11" db="EMBL/GenBank/DDBJ databases">
        <title>Minimal conservation of predation-associated metabolite biosynthetic gene clusters underscores biosynthetic potential of Myxococcota including descriptions for ten novel species: Archangium lansinium sp. nov., Myxococcus landrumus sp. nov., Nannocystis bai.</title>
        <authorList>
            <person name="Ahearne A."/>
            <person name="Stevens C."/>
            <person name="Dowd S."/>
        </authorList>
    </citation>
    <scope>NUCLEOTIDE SEQUENCE</scope>
    <source>
        <strain evidence="3">Fl3</strain>
    </source>
</reference>
<proteinExistence type="predicted"/>
<accession>A0ABY7HJP7</accession>
<feature type="domain" description="Cyclic nucleotide-binding" evidence="2">
    <location>
        <begin position="187"/>
        <end position="289"/>
    </location>
</feature>
<dbReference type="Gene3D" id="2.60.120.10">
    <property type="entry name" value="Jelly Rolls"/>
    <property type="match status" value="2"/>
</dbReference>
<dbReference type="Proteomes" id="UP001164459">
    <property type="component" value="Chromosome"/>
</dbReference>
<dbReference type="PANTHER" id="PTHR11635:SF152">
    <property type="entry name" value="CAMP-DEPENDENT PROTEIN KINASE TYPE I REGULATORY SUBUNIT-RELATED"/>
    <property type="match status" value="1"/>
</dbReference>
<dbReference type="PROSITE" id="PS50042">
    <property type="entry name" value="CNMP_BINDING_3"/>
    <property type="match status" value="2"/>
</dbReference>
<feature type="domain" description="Cyclic nucleotide-binding" evidence="2">
    <location>
        <begin position="11"/>
        <end position="109"/>
    </location>
</feature>
<dbReference type="InterPro" id="IPR050503">
    <property type="entry name" value="cAMP-dep_PK_reg_su-like"/>
</dbReference>
<organism evidence="3 4">
    <name type="scientific">Nannocystis punicea</name>
    <dbReference type="NCBI Taxonomy" id="2995304"/>
    <lineage>
        <taxon>Bacteria</taxon>
        <taxon>Pseudomonadati</taxon>
        <taxon>Myxococcota</taxon>
        <taxon>Polyangia</taxon>
        <taxon>Nannocystales</taxon>
        <taxon>Nannocystaceae</taxon>
        <taxon>Nannocystis</taxon>
    </lineage>
</organism>
<gene>
    <name evidence="3" type="ORF">O0S08_24370</name>
</gene>
<keyword evidence="4" id="KW-1185">Reference proteome</keyword>
<dbReference type="EMBL" id="CP114040">
    <property type="protein sequence ID" value="WAS99275.1"/>
    <property type="molecule type" value="Genomic_DNA"/>
</dbReference>